<dbReference type="eggNOG" id="COG1609">
    <property type="taxonomic scope" value="Bacteria"/>
</dbReference>
<evidence type="ECO:0000256" key="3">
    <source>
        <dbReference type="ARBA" id="ARBA00023163"/>
    </source>
</evidence>
<dbReference type="GO" id="GO:0005886">
    <property type="term" value="C:plasma membrane"/>
    <property type="evidence" value="ECO:0007669"/>
    <property type="project" value="TreeGrafter"/>
</dbReference>
<keyword evidence="3" id="KW-0804">Transcription</keyword>
<name>A6WAS9_KINRD</name>
<dbReference type="GO" id="GO:0043709">
    <property type="term" value="P:cell adhesion involved in single-species biofilm formation"/>
    <property type="evidence" value="ECO:0007669"/>
    <property type="project" value="TreeGrafter"/>
</dbReference>
<evidence type="ECO:0000259" key="5">
    <source>
        <dbReference type="PROSITE" id="PS50887"/>
    </source>
</evidence>
<dbReference type="InterPro" id="IPR050469">
    <property type="entry name" value="Diguanylate_Cyclase"/>
</dbReference>
<evidence type="ECO:0000313" key="6">
    <source>
        <dbReference type="EMBL" id="ABS03918.1"/>
    </source>
</evidence>
<dbReference type="FunFam" id="3.30.70.270:FF:000001">
    <property type="entry name" value="Diguanylate cyclase domain protein"/>
    <property type="match status" value="1"/>
</dbReference>
<dbReference type="NCBIfam" id="TIGR00254">
    <property type="entry name" value="GGDEF"/>
    <property type="match status" value="1"/>
</dbReference>
<dbReference type="STRING" id="266940.Krad_2439"/>
<sequence>MASRGEVWSWGPAGWGPVRCTGCGVSVEPGVGLDPVARRGERAPEPVKGTRRGADVRPVTRRAQRVAALVDGGVDFPRRLLAGLCARLAPTQWQVVAYNTWRDRLHDADLLVQALEAGHFAALIVTQQRNAESERVAVTAARKYHVPVLGVGRRVPGAVAVMADNHVGMSALLDHVLADGKARRPVFLRGNPGSPDAEEREDAFVQGLRRHDIPLCAARVLDSGFDRDPAFRALNRCLQDGFRPDAVVAGNDEAALGALDAVALAGFRVPQDLSVTGFDDSPIAELIGLTSIDQDLPAQGRAVAEALLGTGRRDVVVVSAARLRRSTGVECAESGVRPLPHRDRLAQVHDLHRVLTTCSSVAEVIDVLPAWLPRLGIDRFALVLRLPGPTSGEALARVALLCSGDVVQTHSSAPFPERLLLPPALEDAFPQAVAVRTLVGPSGCHGLMVHGIEQDEQDRTVTAALQVALGQVVDTLQREQELTHRAEALGRHAERLEELVAERTAALEAEVATRQAAEARLRKANVELERLSSMDEVTQVANRRAFNRFLESAWDRASRDGEPVGLVMCDLDAFKAYNDLYGHLAGDHCLRQVAAALTSSARRSSDLVARYGGEELVLLLPGAGPEATARVAEAAVAAVRALRLEHERGPRGLVTVSAGWAVANPALEDDEQSLIRAADTALYRAKEHGRDRCVGPGR</sequence>
<dbReference type="GO" id="GO:1902201">
    <property type="term" value="P:negative regulation of bacterial-type flagellum-dependent cell motility"/>
    <property type="evidence" value="ECO:0007669"/>
    <property type="project" value="TreeGrafter"/>
</dbReference>
<keyword evidence="2" id="KW-0238">DNA-binding</keyword>
<dbReference type="InterPro" id="IPR029787">
    <property type="entry name" value="Nucleotide_cyclase"/>
</dbReference>
<evidence type="ECO:0000256" key="4">
    <source>
        <dbReference type="SAM" id="Coils"/>
    </source>
</evidence>
<dbReference type="GO" id="GO:0003677">
    <property type="term" value="F:DNA binding"/>
    <property type="evidence" value="ECO:0007669"/>
    <property type="project" value="UniProtKB-KW"/>
</dbReference>
<feature type="domain" description="GGDEF" evidence="5">
    <location>
        <begin position="562"/>
        <end position="698"/>
    </location>
</feature>
<dbReference type="GO" id="GO:0052621">
    <property type="term" value="F:diguanylate cyclase activity"/>
    <property type="evidence" value="ECO:0007669"/>
    <property type="project" value="TreeGrafter"/>
</dbReference>
<dbReference type="InterPro" id="IPR046335">
    <property type="entry name" value="LacI/GalR-like_sensor"/>
</dbReference>
<dbReference type="SMART" id="SM00267">
    <property type="entry name" value="GGDEF"/>
    <property type="match status" value="1"/>
</dbReference>
<protein>
    <submittedName>
        <fullName evidence="6">Diguanylate cyclase</fullName>
    </submittedName>
</protein>
<dbReference type="HOGENOM" id="CLU_394717_0_0_11"/>
<dbReference type="InterPro" id="IPR028082">
    <property type="entry name" value="Peripla_BP_I"/>
</dbReference>
<dbReference type="Proteomes" id="UP000001116">
    <property type="component" value="Chromosome"/>
</dbReference>
<dbReference type="Pfam" id="PF00990">
    <property type="entry name" value="GGDEF"/>
    <property type="match status" value="1"/>
</dbReference>
<evidence type="ECO:0000256" key="2">
    <source>
        <dbReference type="ARBA" id="ARBA00023125"/>
    </source>
</evidence>
<dbReference type="SUPFAM" id="SSF55073">
    <property type="entry name" value="Nucleotide cyclase"/>
    <property type="match status" value="1"/>
</dbReference>
<dbReference type="InterPro" id="IPR000160">
    <property type="entry name" value="GGDEF_dom"/>
</dbReference>
<dbReference type="PANTHER" id="PTHR45138:SF9">
    <property type="entry name" value="DIGUANYLATE CYCLASE DGCM-RELATED"/>
    <property type="match status" value="1"/>
</dbReference>
<dbReference type="PANTHER" id="PTHR45138">
    <property type="entry name" value="REGULATORY COMPONENTS OF SENSORY TRANSDUCTION SYSTEM"/>
    <property type="match status" value="1"/>
</dbReference>
<reference evidence="7" key="1">
    <citation type="journal article" date="2008" name="PLoS ONE">
        <title>Survival in nuclear waste, extreme resistance, and potential applications gleaned from the genome sequence of Kineococcus radiotolerans SRS30216.</title>
        <authorList>
            <person name="Bagwell C.E."/>
            <person name="Bhat S."/>
            <person name="Hawkins G.M."/>
            <person name="Smith B.W."/>
            <person name="Biswas T."/>
            <person name="Hoover T.R."/>
            <person name="Saunders E."/>
            <person name="Han C.S."/>
            <person name="Tsodikov O.V."/>
            <person name="Shimkets L.J."/>
        </authorList>
    </citation>
    <scope>NUCLEOTIDE SEQUENCE [LARGE SCALE GENOMIC DNA]</scope>
    <source>
        <strain evidence="7">ATCC BAA-149 / DSM 14245 / SRS30216</strain>
    </source>
</reference>
<evidence type="ECO:0000256" key="1">
    <source>
        <dbReference type="ARBA" id="ARBA00023015"/>
    </source>
</evidence>
<dbReference type="Pfam" id="PF13377">
    <property type="entry name" value="Peripla_BP_3"/>
    <property type="match status" value="1"/>
</dbReference>
<organism evidence="6 7">
    <name type="scientific">Kineococcus radiotolerans (strain ATCC BAA-149 / DSM 14245 / SRS30216)</name>
    <dbReference type="NCBI Taxonomy" id="266940"/>
    <lineage>
        <taxon>Bacteria</taxon>
        <taxon>Bacillati</taxon>
        <taxon>Actinomycetota</taxon>
        <taxon>Actinomycetes</taxon>
        <taxon>Kineosporiales</taxon>
        <taxon>Kineosporiaceae</taxon>
        <taxon>Kineococcus</taxon>
    </lineage>
</organism>
<keyword evidence="7" id="KW-1185">Reference proteome</keyword>
<dbReference type="SUPFAM" id="SSF53822">
    <property type="entry name" value="Periplasmic binding protein-like I"/>
    <property type="match status" value="1"/>
</dbReference>
<dbReference type="InterPro" id="IPR043128">
    <property type="entry name" value="Rev_trsase/Diguanyl_cyclase"/>
</dbReference>
<evidence type="ECO:0000313" key="7">
    <source>
        <dbReference type="Proteomes" id="UP000001116"/>
    </source>
</evidence>
<keyword evidence="1" id="KW-0805">Transcription regulation</keyword>
<gene>
    <name evidence="6" type="ordered locus">Krad_2439</name>
</gene>
<feature type="coiled-coil region" evidence="4">
    <location>
        <begin position="479"/>
        <end position="534"/>
    </location>
</feature>
<dbReference type="PROSITE" id="PS50887">
    <property type="entry name" value="GGDEF"/>
    <property type="match status" value="1"/>
</dbReference>
<dbReference type="CDD" id="cd06267">
    <property type="entry name" value="PBP1_LacI_sugar_binding-like"/>
    <property type="match status" value="1"/>
</dbReference>
<dbReference type="eggNOG" id="COG3706">
    <property type="taxonomic scope" value="Bacteria"/>
</dbReference>
<dbReference type="Gene3D" id="3.30.70.270">
    <property type="match status" value="1"/>
</dbReference>
<accession>A6WAS9</accession>
<dbReference type="KEGG" id="kra:Krad_2439"/>
<dbReference type="AlphaFoldDB" id="A6WAS9"/>
<dbReference type="EMBL" id="CP000750">
    <property type="protein sequence ID" value="ABS03918.1"/>
    <property type="molecule type" value="Genomic_DNA"/>
</dbReference>
<keyword evidence="4" id="KW-0175">Coiled coil</keyword>
<dbReference type="CDD" id="cd01949">
    <property type="entry name" value="GGDEF"/>
    <property type="match status" value="1"/>
</dbReference>
<proteinExistence type="predicted"/>
<dbReference type="Gene3D" id="3.40.50.2300">
    <property type="match status" value="2"/>
</dbReference>